<name>A0AAD7J238_9AGAR</name>
<evidence type="ECO:0000313" key="2">
    <source>
        <dbReference type="EMBL" id="KAJ7754546.1"/>
    </source>
</evidence>
<evidence type="ECO:0000313" key="3">
    <source>
        <dbReference type="Proteomes" id="UP001215598"/>
    </source>
</evidence>
<sequence>MSPHTVRPPTARRTGIPGSAPRDSQKTLANKSTVFGGPSTGCRKQKYFRFTESKLCRVLGNKSLNRKERQRCWPFVSRRFSDRQRSKCSANTRVLSQRNAVFPNRGGRKRMYRNLGGSWIMHCVLSTYIIGPRQLHVILKHTIRFGESIANDKHIGVKGSVGGVVEGDTGKRTGSGTLGGPGSPSLSAKLLIAIPWPCERPELRC</sequence>
<dbReference type="EMBL" id="JARKIB010000052">
    <property type="protein sequence ID" value="KAJ7754546.1"/>
    <property type="molecule type" value="Genomic_DNA"/>
</dbReference>
<comment type="caution">
    <text evidence="2">The sequence shown here is derived from an EMBL/GenBank/DDBJ whole genome shotgun (WGS) entry which is preliminary data.</text>
</comment>
<feature type="region of interest" description="Disordered" evidence="1">
    <location>
        <begin position="1"/>
        <end position="35"/>
    </location>
</feature>
<proteinExistence type="predicted"/>
<gene>
    <name evidence="2" type="ORF">B0H16DRAFT_1459027</name>
</gene>
<accession>A0AAD7J238</accession>
<organism evidence="2 3">
    <name type="scientific">Mycena metata</name>
    <dbReference type="NCBI Taxonomy" id="1033252"/>
    <lineage>
        <taxon>Eukaryota</taxon>
        <taxon>Fungi</taxon>
        <taxon>Dikarya</taxon>
        <taxon>Basidiomycota</taxon>
        <taxon>Agaricomycotina</taxon>
        <taxon>Agaricomycetes</taxon>
        <taxon>Agaricomycetidae</taxon>
        <taxon>Agaricales</taxon>
        <taxon>Marasmiineae</taxon>
        <taxon>Mycenaceae</taxon>
        <taxon>Mycena</taxon>
    </lineage>
</organism>
<keyword evidence="3" id="KW-1185">Reference proteome</keyword>
<dbReference type="AlphaFoldDB" id="A0AAD7J238"/>
<dbReference type="Proteomes" id="UP001215598">
    <property type="component" value="Unassembled WGS sequence"/>
</dbReference>
<evidence type="ECO:0000256" key="1">
    <source>
        <dbReference type="SAM" id="MobiDB-lite"/>
    </source>
</evidence>
<reference evidence="2" key="1">
    <citation type="submission" date="2023-03" db="EMBL/GenBank/DDBJ databases">
        <title>Massive genome expansion in bonnet fungi (Mycena s.s.) driven by repeated elements and novel gene families across ecological guilds.</title>
        <authorList>
            <consortium name="Lawrence Berkeley National Laboratory"/>
            <person name="Harder C.B."/>
            <person name="Miyauchi S."/>
            <person name="Viragh M."/>
            <person name="Kuo A."/>
            <person name="Thoen E."/>
            <person name="Andreopoulos B."/>
            <person name="Lu D."/>
            <person name="Skrede I."/>
            <person name="Drula E."/>
            <person name="Henrissat B."/>
            <person name="Morin E."/>
            <person name="Kohler A."/>
            <person name="Barry K."/>
            <person name="LaButti K."/>
            <person name="Morin E."/>
            <person name="Salamov A."/>
            <person name="Lipzen A."/>
            <person name="Mereny Z."/>
            <person name="Hegedus B."/>
            <person name="Baldrian P."/>
            <person name="Stursova M."/>
            <person name="Weitz H."/>
            <person name="Taylor A."/>
            <person name="Grigoriev I.V."/>
            <person name="Nagy L.G."/>
            <person name="Martin F."/>
            <person name="Kauserud H."/>
        </authorList>
    </citation>
    <scope>NUCLEOTIDE SEQUENCE</scope>
    <source>
        <strain evidence="2">CBHHK182m</strain>
    </source>
</reference>
<protein>
    <submittedName>
        <fullName evidence="2">Uncharacterized protein</fullName>
    </submittedName>
</protein>